<sequence length="322" mass="37167">MSPVQPQKPKMARSNDTAMIPKPIKSPGVGKKTTNTPAKKVPRQDSPRAKDPLNFTSYRPDQEHWSWNSLPEVLYQLKPTEKRKKGPEPPLLTYRIHGEYLRELPVLPDNTASNVEEFRVEAWMRLDRRIQLRDIKDRMHKDFRVSENTLQQRNGRFRRHMRMLAWDSGNKKSQEFEAELMKDLLANDIDPSLNSTRGITPGLIDPVLGEAGGRIALPTEYKRREIIEGQSSTSEEGNSLEESKEDARKASISTQVKRARARDPMPPPSFGCFPQEREPWPETVLPENIREIFIDQMLKRCFRGEGYLFQLPYMCEASDPNV</sequence>
<accession>A0ACC3B664</accession>
<keyword evidence="2" id="KW-1185">Reference proteome</keyword>
<evidence type="ECO:0000313" key="1">
    <source>
        <dbReference type="EMBL" id="KAK1145784.1"/>
    </source>
</evidence>
<organism evidence="1 2">
    <name type="scientific">Aspergillus melleus</name>
    <dbReference type="NCBI Taxonomy" id="138277"/>
    <lineage>
        <taxon>Eukaryota</taxon>
        <taxon>Fungi</taxon>
        <taxon>Dikarya</taxon>
        <taxon>Ascomycota</taxon>
        <taxon>Pezizomycotina</taxon>
        <taxon>Eurotiomycetes</taxon>
        <taxon>Eurotiomycetidae</taxon>
        <taxon>Eurotiales</taxon>
        <taxon>Aspergillaceae</taxon>
        <taxon>Aspergillus</taxon>
        <taxon>Aspergillus subgen. Circumdati</taxon>
    </lineage>
</organism>
<proteinExistence type="predicted"/>
<dbReference type="Proteomes" id="UP001177260">
    <property type="component" value="Unassembled WGS sequence"/>
</dbReference>
<protein>
    <submittedName>
        <fullName evidence="1">Uncharacterized protein</fullName>
    </submittedName>
</protein>
<gene>
    <name evidence="1" type="ORF">N8T08_004025</name>
</gene>
<dbReference type="EMBL" id="JAOPJF010000022">
    <property type="protein sequence ID" value="KAK1145784.1"/>
    <property type="molecule type" value="Genomic_DNA"/>
</dbReference>
<comment type="caution">
    <text evidence="1">The sequence shown here is derived from an EMBL/GenBank/DDBJ whole genome shotgun (WGS) entry which is preliminary data.</text>
</comment>
<evidence type="ECO:0000313" key="2">
    <source>
        <dbReference type="Proteomes" id="UP001177260"/>
    </source>
</evidence>
<name>A0ACC3B664_9EURO</name>
<reference evidence="1 2" key="1">
    <citation type="journal article" date="2023" name="ACS Omega">
        <title>Identification of the Neoaspergillic Acid Biosynthesis Gene Cluster by Establishing an In Vitro CRISPR-Ribonucleoprotein Genetic System in Aspergillus melleus.</title>
        <authorList>
            <person name="Yuan B."/>
            <person name="Grau M.F."/>
            <person name="Murata R.M."/>
            <person name="Torok T."/>
            <person name="Venkateswaran K."/>
            <person name="Stajich J.E."/>
            <person name="Wang C.C.C."/>
        </authorList>
    </citation>
    <scope>NUCLEOTIDE SEQUENCE [LARGE SCALE GENOMIC DNA]</scope>
    <source>
        <strain evidence="1 2">IMV 1140</strain>
    </source>
</reference>